<feature type="domain" description="EngB-type G" evidence="6">
    <location>
        <begin position="126"/>
        <end position="309"/>
    </location>
</feature>
<dbReference type="PROSITE" id="PS51706">
    <property type="entry name" value="G_ENGB"/>
    <property type="match status" value="1"/>
</dbReference>
<comment type="caution">
    <text evidence="7">The sequence shown here is derived from an EMBL/GenBank/DDBJ whole genome shotgun (WGS) entry which is preliminary data.</text>
</comment>
<evidence type="ECO:0000256" key="4">
    <source>
        <dbReference type="ARBA" id="ARBA00023134"/>
    </source>
</evidence>
<evidence type="ECO:0000259" key="6">
    <source>
        <dbReference type="PROSITE" id="PS51706"/>
    </source>
</evidence>
<dbReference type="PROSITE" id="PS50913">
    <property type="entry name" value="GRIP"/>
    <property type="match status" value="1"/>
</dbReference>
<protein>
    <submittedName>
        <fullName evidence="7">Ribosome biogenesis gtp-binding protein</fullName>
    </submittedName>
</protein>
<dbReference type="OrthoDB" id="202535at2759"/>
<evidence type="ECO:0000256" key="2">
    <source>
        <dbReference type="ARBA" id="ARBA00022741"/>
    </source>
</evidence>
<dbReference type="PANTHER" id="PTHR11649:SF13">
    <property type="entry name" value="ENGB-TYPE G DOMAIN-CONTAINING PROTEIN"/>
    <property type="match status" value="1"/>
</dbReference>
<dbReference type="EMBL" id="JWZX01000547">
    <property type="protein sequence ID" value="KOO47155.1"/>
    <property type="molecule type" value="Genomic_DNA"/>
</dbReference>
<reference evidence="8" key="1">
    <citation type="journal article" date="2015" name="PLoS Genet.">
        <title>Genome Sequence and Transcriptome Analyses of Chrysochromulina tobin: Metabolic Tools for Enhanced Algal Fitness in the Prominent Order Prymnesiales (Haptophyceae).</title>
        <authorList>
            <person name="Hovde B.T."/>
            <person name="Deodato C.R."/>
            <person name="Hunsperger H.M."/>
            <person name="Ryken S.A."/>
            <person name="Yost W."/>
            <person name="Jha R.K."/>
            <person name="Patterson J."/>
            <person name="Monnat R.J. Jr."/>
            <person name="Barlow S.B."/>
            <person name="Starkenburg S.R."/>
            <person name="Cattolico R.A."/>
        </authorList>
    </citation>
    <scope>NUCLEOTIDE SEQUENCE</scope>
    <source>
        <strain evidence="8">CCMP291</strain>
    </source>
</reference>
<dbReference type="AlphaFoldDB" id="A0A0M0L7V1"/>
<dbReference type="SUPFAM" id="SSF52540">
    <property type="entry name" value="P-loop containing nucleoside triphosphate hydrolases"/>
    <property type="match status" value="1"/>
</dbReference>
<dbReference type="GO" id="GO:0046872">
    <property type="term" value="F:metal ion binding"/>
    <property type="evidence" value="ECO:0007669"/>
    <property type="project" value="UniProtKB-KW"/>
</dbReference>
<keyword evidence="2" id="KW-0547">Nucleotide-binding</keyword>
<dbReference type="Proteomes" id="UP000037460">
    <property type="component" value="Unassembled WGS sequence"/>
</dbReference>
<dbReference type="Pfam" id="PF01465">
    <property type="entry name" value="GRIP"/>
    <property type="match status" value="1"/>
</dbReference>
<dbReference type="GO" id="GO:0005525">
    <property type="term" value="F:GTP binding"/>
    <property type="evidence" value="ECO:0007669"/>
    <property type="project" value="UniProtKB-KW"/>
</dbReference>
<evidence type="ECO:0000256" key="3">
    <source>
        <dbReference type="ARBA" id="ARBA00022842"/>
    </source>
</evidence>
<keyword evidence="3" id="KW-0460">Magnesium</keyword>
<keyword evidence="4" id="KW-0342">GTP-binding</keyword>
<evidence type="ECO:0000313" key="7">
    <source>
        <dbReference type="EMBL" id="KOO47155.1"/>
    </source>
</evidence>
<sequence>MQTRCPKSNMRLAVQRLSRACTAGSARGLARLALARAGGSGTTDLHAILERDEALRAAYVGSLEDTVGDDVDADVVEDIEVQRLGRQRGAHTSRAAAARRSHACCASLVGVVLAADDPLPALLHPELPEVALVGRSNAGKSSLFNALTGAKGHRGAASVSHVPGWTSSLHFYELRENGKGPEEPLMTLVDLPGYGPAATKESMRTRWARTTKRYLREREQLACAFVVLDCTLGVTLDDERFLGARVEYHCVINKADLLEPRALAQSCELIRRKVAQRPGYAGGDLPICSARNAAGIASLWHRMRLGVLHRKGELVQAALKRSEKGLQLTFLKNVLVRFLKEGDLENALPVLAQGFEFSPQEVKDIRDTRQSGLRGAAARFGFW</sequence>
<feature type="domain" description="GRIP" evidence="5">
    <location>
        <begin position="321"/>
        <end position="368"/>
    </location>
</feature>
<dbReference type="InterPro" id="IPR000237">
    <property type="entry name" value="GRIP_dom"/>
</dbReference>
<accession>A0A0M0L7V1</accession>
<evidence type="ECO:0000256" key="1">
    <source>
        <dbReference type="ARBA" id="ARBA00022723"/>
    </source>
</evidence>
<dbReference type="InterPro" id="IPR027417">
    <property type="entry name" value="P-loop_NTPase"/>
</dbReference>
<dbReference type="PANTHER" id="PTHR11649">
    <property type="entry name" value="MSS1/TRME-RELATED GTP-BINDING PROTEIN"/>
    <property type="match status" value="1"/>
</dbReference>
<keyword evidence="8" id="KW-1185">Reference proteome</keyword>
<dbReference type="InterPro" id="IPR030393">
    <property type="entry name" value="G_ENGB_dom"/>
</dbReference>
<keyword evidence="1" id="KW-0479">Metal-binding</keyword>
<dbReference type="InterPro" id="IPR006073">
    <property type="entry name" value="GTP-bd"/>
</dbReference>
<name>A0A0M0L7V1_9EUKA</name>
<gene>
    <name evidence="7" type="ORF">Ctob_012777</name>
</gene>
<dbReference type="Gene3D" id="3.40.50.300">
    <property type="entry name" value="P-loop containing nucleotide triphosphate hydrolases"/>
    <property type="match status" value="1"/>
</dbReference>
<dbReference type="Pfam" id="PF01926">
    <property type="entry name" value="MMR_HSR1"/>
    <property type="match status" value="1"/>
</dbReference>
<organism evidence="7 8">
    <name type="scientific">Chrysochromulina tobinii</name>
    <dbReference type="NCBI Taxonomy" id="1460289"/>
    <lineage>
        <taxon>Eukaryota</taxon>
        <taxon>Haptista</taxon>
        <taxon>Haptophyta</taxon>
        <taxon>Prymnesiophyceae</taxon>
        <taxon>Prymnesiales</taxon>
        <taxon>Chrysochromulinaceae</taxon>
        <taxon>Chrysochromulina</taxon>
    </lineage>
</organism>
<evidence type="ECO:0000259" key="5">
    <source>
        <dbReference type="PROSITE" id="PS50913"/>
    </source>
</evidence>
<dbReference type="CDD" id="cd01876">
    <property type="entry name" value="YihA_EngB"/>
    <property type="match status" value="1"/>
</dbReference>
<dbReference type="PRINTS" id="PR00326">
    <property type="entry name" value="GTP1OBG"/>
</dbReference>
<proteinExistence type="predicted"/>
<evidence type="ECO:0000313" key="8">
    <source>
        <dbReference type="Proteomes" id="UP000037460"/>
    </source>
</evidence>